<dbReference type="InterPro" id="IPR000210">
    <property type="entry name" value="BTB/POZ_dom"/>
</dbReference>
<dbReference type="AlphaFoldDB" id="A0A7M7H3K6"/>
<dbReference type="FunFam" id="3.30.710.10:FF:000159">
    <property type="entry name" value="Speckle-type POZ protein B"/>
    <property type="match status" value="1"/>
</dbReference>
<evidence type="ECO:0000313" key="3">
    <source>
        <dbReference type="Proteomes" id="UP000002358"/>
    </source>
</evidence>
<dbReference type="Pfam" id="PF00651">
    <property type="entry name" value="BTB"/>
    <property type="match status" value="1"/>
</dbReference>
<dbReference type="InParanoid" id="A0A7M7H3K6"/>
<dbReference type="SMART" id="SM00225">
    <property type="entry name" value="BTB"/>
    <property type="match status" value="1"/>
</dbReference>
<dbReference type="RefSeq" id="XP_008204972.1">
    <property type="nucleotide sequence ID" value="XM_008206750.4"/>
</dbReference>
<dbReference type="CDD" id="cd14733">
    <property type="entry name" value="BACK"/>
    <property type="match status" value="1"/>
</dbReference>
<dbReference type="KEGG" id="nvi:103315850"/>
<name>A0A7M7H3K6_NASVI</name>
<organism evidence="2 3">
    <name type="scientific">Nasonia vitripennis</name>
    <name type="common">Parasitic wasp</name>
    <dbReference type="NCBI Taxonomy" id="7425"/>
    <lineage>
        <taxon>Eukaryota</taxon>
        <taxon>Metazoa</taxon>
        <taxon>Ecdysozoa</taxon>
        <taxon>Arthropoda</taxon>
        <taxon>Hexapoda</taxon>
        <taxon>Insecta</taxon>
        <taxon>Pterygota</taxon>
        <taxon>Neoptera</taxon>
        <taxon>Endopterygota</taxon>
        <taxon>Hymenoptera</taxon>
        <taxon>Apocrita</taxon>
        <taxon>Proctotrupomorpha</taxon>
        <taxon>Chalcidoidea</taxon>
        <taxon>Pteromalidae</taxon>
        <taxon>Pteromalinae</taxon>
        <taxon>Nasonia</taxon>
    </lineage>
</organism>
<dbReference type="PANTHER" id="PTHR24413">
    <property type="entry name" value="SPECKLE-TYPE POZ PROTEIN"/>
    <property type="match status" value="1"/>
</dbReference>
<dbReference type="OrthoDB" id="10249567at2759"/>
<dbReference type="GeneID" id="103315850"/>
<reference evidence="2" key="1">
    <citation type="submission" date="2021-01" db="UniProtKB">
        <authorList>
            <consortium name="EnsemblMetazoa"/>
        </authorList>
    </citation>
    <scope>IDENTIFICATION</scope>
</reference>
<dbReference type="EnsemblMetazoa" id="XM_008206750">
    <property type="protein sequence ID" value="XP_008204972"/>
    <property type="gene ID" value="LOC103315850"/>
</dbReference>
<proteinExistence type="predicted"/>
<dbReference type="PROSITE" id="PS50097">
    <property type="entry name" value="BTB"/>
    <property type="match status" value="1"/>
</dbReference>
<dbReference type="InterPro" id="IPR011333">
    <property type="entry name" value="SKP1/BTB/POZ_sf"/>
</dbReference>
<feature type="domain" description="BTB" evidence="1">
    <location>
        <begin position="49"/>
        <end position="116"/>
    </location>
</feature>
<sequence>MGKIQPVRHFSSIKVSPITYKKNQLSREVSLRLEEFDDFESILNDRNFSDVSISIEGKTIMACKLILMKKSPVFAAMFRADMKERNKNAVLIEDIKYDIFMELLRFIYSGKVRQLETIAVDLLAAVDKYRMENLKTMCELEPIKQMGIDDAVRMLKLADKYRAKKLKKRAIEYIVENKIDIFDQAEFRGLDKELMYNICQAIK</sequence>
<evidence type="ECO:0000313" key="2">
    <source>
        <dbReference type="EnsemblMetazoa" id="XP_008204972"/>
    </source>
</evidence>
<dbReference type="SUPFAM" id="SSF54695">
    <property type="entry name" value="POZ domain"/>
    <property type="match status" value="1"/>
</dbReference>
<dbReference type="Gene3D" id="3.30.710.10">
    <property type="entry name" value="Potassium Channel Kv1.1, Chain A"/>
    <property type="match status" value="1"/>
</dbReference>
<protein>
    <recommendedName>
        <fullName evidence="1">BTB domain-containing protein</fullName>
    </recommendedName>
</protein>
<dbReference type="SMR" id="A0A7M7H3K6"/>
<accession>A0A7M7H3K6</accession>
<dbReference type="Proteomes" id="UP000002358">
    <property type="component" value="Chromosome 2"/>
</dbReference>
<keyword evidence="3" id="KW-1185">Reference proteome</keyword>
<evidence type="ECO:0000259" key="1">
    <source>
        <dbReference type="PROSITE" id="PS50097"/>
    </source>
</evidence>